<dbReference type="EMBL" id="BMDO01000001">
    <property type="protein sequence ID" value="GGI49174.1"/>
    <property type="molecule type" value="Genomic_DNA"/>
</dbReference>
<evidence type="ECO:0000256" key="1">
    <source>
        <dbReference type="ARBA" id="ARBA00008834"/>
    </source>
</evidence>
<dbReference type="PANTHER" id="PTHR31339:SF9">
    <property type="entry name" value="PLASMIN AND FIBRONECTIN-BINDING PROTEIN A"/>
    <property type="match status" value="1"/>
</dbReference>
<name>A0A917N086_9SPHI</name>
<reference evidence="5" key="1">
    <citation type="journal article" date="2014" name="Int. J. Syst. Evol. Microbiol.">
        <title>Complete genome sequence of Corynebacterium casei LMG S-19264T (=DSM 44701T), isolated from a smear-ripened cheese.</title>
        <authorList>
            <consortium name="US DOE Joint Genome Institute (JGI-PGF)"/>
            <person name="Walter F."/>
            <person name="Albersmeier A."/>
            <person name="Kalinowski J."/>
            <person name="Ruckert C."/>
        </authorList>
    </citation>
    <scope>NUCLEOTIDE SEQUENCE</scope>
    <source>
        <strain evidence="5">CCM 8711</strain>
    </source>
</reference>
<evidence type="ECO:0000256" key="4">
    <source>
        <dbReference type="RuleBase" id="RU361169"/>
    </source>
</evidence>
<dbReference type="RefSeq" id="WP_188413286.1">
    <property type="nucleotide sequence ID" value="NZ_BMDO01000001.1"/>
</dbReference>
<keyword evidence="2 4" id="KW-0378">Hydrolase</keyword>
<evidence type="ECO:0000256" key="3">
    <source>
        <dbReference type="ARBA" id="ARBA00023295"/>
    </source>
</evidence>
<dbReference type="InterPro" id="IPR006626">
    <property type="entry name" value="PbH1"/>
</dbReference>
<keyword evidence="6" id="KW-1185">Reference proteome</keyword>
<dbReference type="Proteomes" id="UP000662074">
    <property type="component" value="Unassembled WGS sequence"/>
</dbReference>
<dbReference type="SMART" id="SM00710">
    <property type="entry name" value="PbH1"/>
    <property type="match status" value="5"/>
</dbReference>
<organism evidence="5 6">
    <name type="scientific">Mucilaginibacter galii</name>
    <dbReference type="NCBI Taxonomy" id="2005073"/>
    <lineage>
        <taxon>Bacteria</taxon>
        <taxon>Pseudomonadati</taxon>
        <taxon>Bacteroidota</taxon>
        <taxon>Sphingobacteriia</taxon>
        <taxon>Sphingobacteriales</taxon>
        <taxon>Sphingobacteriaceae</taxon>
        <taxon>Mucilaginibacter</taxon>
    </lineage>
</organism>
<dbReference type="PROSITE" id="PS00502">
    <property type="entry name" value="POLYGALACTURONASE"/>
    <property type="match status" value="1"/>
</dbReference>
<dbReference type="InterPro" id="IPR000743">
    <property type="entry name" value="Glyco_hydro_28"/>
</dbReference>
<dbReference type="Pfam" id="PF00295">
    <property type="entry name" value="Glyco_hydro_28"/>
    <property type="match status" value="1"/>
</dbReference>
<reference evidence="5" key="2">
    <citation type="submission" date="2020-09" db="EMBL/GenBank/DDBJ databases">
        <authorList>
            <person name="Sun Q."/>
            <person name="Sedlacek I."/>
        </authorList>
    </citation>
    <scope>NUCLEOTIDE SEQUENCE</scope>
    <source>
        <strain evidence="5">CCM 8711</strain>
    </source>
</reference>
<dbReference type="PANTHER" id="PTHR31339">
    <property type="entry name" value="PECTIN LYASE-RELATED"/>
    <property type="match status" value="1"/>
</dbReference>
<comment type="caution">
    <text evidence="5">The sequence shown here is derived from an EMBL/GenBank/DDBJ whole genome shotgun (WGS) entry which is preliminary data.</text>
</comment>
<proteinExistence type="inferred from homology"/>
<dbReference type="InterPro" id="IPR051801">
    <property type="entry name" value="GH28_Enzymes"/>
</dbReference>
<evidence type="ECO:0000313" key="5">
    <source>
        <dbReference type="EMBL" id="GGI49174.1"/>
    </source>
</evidence>
<keyword evidence="3 4" id="KW-0326">Glycosidase</keyword>
<dbReference type="GO" id="GO:0005975">
    <property type="term" value="P:carbohydrate metabolic process"/>
    <property type="evidence" value="ECO:0007669"/>
    <property type="project" value="InterPro"/>
</dbReference>
<dbReference type="Gene3D" id="2.160.20.10">
    <property type="entry name" value="Single-stranded right-handed beta-helix, Pectin lyase-like"/>
    <property type="match status" value="1"/>
</dbReference>
<gene>
    <name evidence="5" type="ORF">GCM10011425_03860</name>
</gene>
<comment type="similarity">
    <text evidence="1 4">Belongs to the glycosyl hydrolase 28 family.</text>
</comment>
<dbReference type="InterPro" id="IPR012334">
    <property type="entry name" value="Pectin_lyas_fold"/>
</dbReference>
<dbReference type="AlphaFoldDB" id="A0A917N086"/>
<sequence>MKKIFYLVGILITISTSAFVMRINTAPKRYLITAYGAKGDSATLNTKAIQQAIEQCSSKGGGIVVVPKGIFLSGAIFLKKGVNLLVEKGGVLKGSVNQEDYPQIPTRWEGEERTFTSAFINAIDLDGVEISGEGTINGSGDVWTARGRQPLPQGAPRTARLGRPRLICIQNCQNATIANLNLHNQAVWCLHVLYSSKVLVKDLKITADHNIPSSDGIDIDSSTDVRVTGCDIDVNDDCISIKSGKDEDGLKVNRPCENILIDKCRFGYGHGGVAMGSETSGGIRNVEVRDCVAEASNWAPIRFKSQPSRGGVVENITYRNIKLNNTRKAFEFNMAWRMVPPVKPPSKILPIVRNVKLINVSGTVATIGDMHGLEGSPITNVVFQDCVLTAEKGFTLDKVEQVDLSGLKANVKEGEKVIYVK</sequence>
<dbReference type="SUPFAM" id="SSF51126">
    <property type="entry name" value="Pectin lyase-like"/>
    <property type="match status" value="1"/>
</dbReference>
<dbReference type="InterPro" id="IPR011050">
    <property type="entry name" value="Pectin_lyase_fold/virulence"/>
</dbReference>
<dbReference type="GO" id="GO:0004650">
    <property type="term" value="F:polygalacturonase activity"/>
    <property type="evidence" value="ECO:0007669"/>
    <property type="project" value="InterPro"/>
</dbReference>
<accession>A0A917N086</accession>
<evidence type="ECO:0000256" key="2">
    <source>
        <dbReference type="ARBA" id="ARBA00022801"/>
    </source>
</evidence>
<evidence type="ECO:0000313" key="6">
    <source>
        <dbReference type="Proteomes" id="UP000662074"/>
    </source>
</evidence>
<protein>
    <submittedName>
        <fullName evidence="5">Endopolygalacturonase</fullName>
    </submittedName>
</protein>